<feature type="transmembrane region" description="Helical" evidence="1">
    <location>
        <begin position="62"/>
        <end position="84"/>
    </location>
</feature>
<evidence type="ECO:0000256" key="1">
    <source>
        <dbReference type="SAM" id="Phobius"/>
    </source>
</evidence>
<keyword evidence="1" id="KW-0812">Transmembrane</keyword>
<dbReference type="Proteomes" id="UP000658278">
    <property type="component" value="Unassembled WGS sequence"/>
</dbReference>
<sequence>MKRHHHGLAWPRVDPDEKVACHFCDAIQDAPALKEGEAAYCGHCGELLYQNRPRSLSRATGYATAAIIFTILTHCFPFLSMKAAGAYTELSLVGSSIALANDGYPFLAFLSIIFTVIAPLVLTGGLLYVCGPLQYGKALPGSLALTRWIQRSEPWSMLEVFLLGFIVSLLKLGHLAELQFHIGLWSLVALVICIAGAMAGIDRRELWDRLEIAYRKNNPPATR</sequence>
<name>A0A934RCE5_9BACT</name>
<feature type="transmembrane region" description="Helical" evidence="1">
    <location>
        <begin position="182"/>
        <end position="201"/>
    </location>
</feature>
<dbReference type="InterPro" id="IPR007498">
    <property type="entry name" value="PqiA-like"/>
</dbReference>
<organism evidence="2 3">
    <name type="scientific">Haloferula rosea</name>
    <dbReference type="NCBI Taxonomy" id="490093"/>
    <lineage>
        <taxon>Bacteria</taxon>
        <taxon>Pseudomonadati</taxon>
        <taxon>Verrucomicrobiota</taxon>
        <taxon>Verrucomicrobiia</taxon>
        <taxon>Verrucomicrobiales</taxon>
        <taxon>Verrucomicrobiaceae</taxon>
        <taxon>Haloferula</taxon>
    </lineage>
</organism>
<evidence type="ECO:0000313" key="2">
    <source>
        <dbReference type="EMBL" id="MBK1826436.1"/>
    </source>
</evidence>
<dbReference type="AlphaFoldDB" id="A0A934RCE5"/>
<dbReference type="RefSeq" id="WP_200277396.1">
    <property type="nucleotide sequence ID" value="NZ_JAENII010000003.1"/>
</dbReference>
<dbReference type="EMBL" id="JAENII010000003">
    <property type="protein sequence ID" value="MBK1826436.1"/>
    <property type="molecule type" value="Genomic_DNA"/>
</dbReference>
<gene>
    <name evidence="2" type="ORF">JIN81_05365</name>
</gene>
<keyword evidence="1" id="KW-0472">Membrane</keyword>
<reference evidence="2" key="1">
    <citation type="submission" date="2021-01" db="EMBL/GenBank/DDBJ databases">
        <title>Modified the classification status of verrucomicrobia.</title>
        <authorList>
            <person name="Feng X."/>
        </authorList>
    </citation>
    <scope>NUCLEOTIDE SEQUENCE</scope>
    <source>
        <strain evidence="2">KCTC 22201</strain>
    </source>
</reference>
<feature type="transmembrane region" description="Helical" evidence="1">
    <location>
        <begin position="157"/>
        <end position="176"/>
    </location>
</feature>
<comment type="caution">
    <text evidence="2">The sequence shown here is derived from an EMBL/GenBank/DDBJ whole genome shotgun (WGS) entry which is preliminary data.</text>
</comment>
<evidence type="ECO:0000313" key="3">
    <source>
        <dbReference type="Proteomes" id="UP000658278"/>
    </source>
</evidence>
<protein>
    <submittedName>
        <fullName evidence="2">Paraquat-inducible protein A</fullName>
    </submittedName>
</protein>
<proteinExistence type="predicted"/>
<keyword evidence="1" id="KW-1133">Transmembrane helix</keyword>
<keyword evidence="3" id="KW-1185">Reference proteome</keyword>
<feature type="transmembrane region" description="Helical" evidence="1">
    <location>
        <begin position="104"/>
        <end position="129"/>
    </location>
</feature>
<accession>A0A934RCE5</accession>
<dbReference type="Pfam" id="PF04403">
    <property type="entry name" value="PqiA"/>
    <property type="match status" value="1"/>
</dbReference>